<dbReference type="InterPro" id="IPR000878">
    <property type="entry name" value="4pyrrol_Mease"/>
</dbReference>
<dbReference type="PIRSF" id="PIRSF005917">
    <property type="entry name" value="MTase_YraL"/>
    <property type="match status" value="1"/>
</dbReference>
<evidence type="ECO:0000259" key="6">
    <source>
        <dbReference type="Pfam" id="PF00590"/>
    </source>
</evidence>
<proteinExistence type="predicted"/>
<dbReference type="Gene3D" id="3.30.950.10">
    <property type="entry name" value="Methyltransferase, Cobalt-precorrin-4 Transmethylase, Domain 2"/>
    <property type="match status" value="1"/>
</dbReference>
<dbReference type="SUPFAM" id="SSF53790">
    <property type="entry name" value="Tetrapyrrole methylase"/>
    <property type="match status" value="1"/>
</dbReference>
<comment type="caution">
    <text evidence="7">The sequence shown here is derived from an EMBL/GenBank/DDBJ whole genome shotgun (WGS) entry which is preliminary data.</text>
</comment>
<gene>
    <name evidence="7" type="ORF">GCM10023143_08730</name>
</gene>
<keyword evidence="2" id="KW-0698">rRNA processing</keyword>
<dbReference type="InterPro" id="IPR008189">
    <property type="entry name" value="rRNA_ssu_MeTfrase_I"/>
</dbReference>
<dbReference type="CDD" id="cd11649">
    <property type="entry name" value="RsmI_like"/>
    <property type="match status" value="1"/>
</dbReference>
<dbReference type="PANTHER" id="PTHR46111">
    <property type="entry name" value="RIBOSOMAL RNA SMALL SUBUNIT METHYLTRANSFERASE I"/>
    <property type="match status" value="1"/>
</dbReference>
<dbReference type="PANTHER" id="PTHR46111:SF2">
    <property type="entry name" value="SAM-DEPENDENT METHYLTRANSFERASE"/>
    <property type="match status" value="1"/>
</dbReference>
<keyword evidence="1" id="KW-0963">Cytoplasm</keyword>
<evidence type="ECO:0000256" key="3">
    <source>
        <dbReference type="ARBA" id="ARBA00022603"/>
    </source>
</evidence>
<keyword evidence="4" id="KW-0808">Transferase</keyword>
<evidence type="ECO:0000313" key="7">
    <source>
        <dbReference type="EMBL" id="GAA4304372.1"/>
    </source>
</evidence>
<dbReference type="EMBL" id="BAABFN010000001">
    <property type="protein sequence ID" value="GAA4304372.1"/>
    <property type="molecule type" value="Genomic_DNA"/>
</dbReference>
<keyword evidence="8" id="KW-1185">Reference proteome</keyword>
<dbReference type="Gene3D" id="3.40.1010.10">
    <property type="entry name" value="Cobalt-precorrin-4 Transmethylase, Domain 1"/>
    <property type="match status" value="1"/>
</dbReference>
<sequence>MPQSHAKVYLIPCVLSPHTLDVLPAYVAQTAAQLRHFFVENERSARRFLKELCPAIVIDELQLYPMNEHHPPDLSQLRRLLKEKTSLGVLSEAGYPCIADPGKEVVQTAHAAGAAVIPLSGPSSLLLALAASGMNGQNFQFTGYLPVKQEERISTLKALEKRARQLGQTQLFIETPYRNRALLEDILQHCQPATRLCIAADITGPEEFIRTRSVAEWRQHPPPDLHKRPAIFVMDAF</sequence>
<dbReference type="InterPro" id="IPR035996">
    <property type="entry name" value="4pyrrol_Methylase_sf"/>
</dbReference>
<organism evidence="7 8">
    <name type="scientific">Compostibacter hankyongensis</name>
    <dbReference type="NCBI Taxonomy" id="1007089"/>
    <lineage>
        <taxon>Bacteria</taxon>
        <taxon>Pseudomonadati</taxon>
        <taxon>Bacteroidota</taxon>
        <taxon>Chitinophagia</taxon>
        <taxon>Chitinophagales</taxon>
        <taxon>Chitinophagaceae</taxon>
        <taxon>Compostibacter</taxon>
    </lineage>
</organism>
<dbReference type="Pfam" id="PF00590">
    <property type="entry name" value="TP_methylase"/>
    <property type="match status" value="1"/>
</dbReference>
<dbReference type="GO" id="GO:0032259">
    <property type="term" value="P:methylation"/>
    <property type="evidence" value="ECO:0007669"/>
    <property type="project" value="UniProtKB-KW"/>
</dbReference>
<protein>
    <submittedName>
        <fullName evidence="7">SAM-dependent methyltransferase</fullName>
    </submittedName>
</protein>
<evidence type="ECO:0000256" key="2">
    <source>
        <dbReference type="ARBA" id="ARBA00022552"/>
    </source>
</evidence>
<dbReference type="Proteomes" id="UP001501207">
    <property type="component" value="Unassembled WGS sequence"/>
</dbReference>
<evidence type="ECO:0000256" key="1">
    <source>
        <dbReference type="ARBA" id="ARBA00022490"/>
    </source>
</evidence>
<dbReference type="InterPro" id="IPR014776">
    <property type="entry name" value="4pyrrole_Mease_sub2"/>
</dbReference>
<evidence type="ECO:0000313" key="8">
    <source>
        <dbReference type="Proteomes" id="UP001501207"/>
    </source>
</evidence>
<accession>A0ABP8FI51</accession>
<keyword evidence="3 7" id="KW-0489">Methyltransferase</keyword>
<evidence type="ECO:0000256" key="4">
    <source>
        <dbReference type="ARBA" id="ARBA00022679"/>
    </source>
</evidence>
<reference evidence="8" key="1">
    <citation type="journal article" date="2019" name="Int. J. Syst. Evol. Microbiol.">
        <title>The Global Catalogue of Microorganisms (GCM) 10K type strain sequencing project: providing services to taxonomists for standard genome sequencing and annotation.</title>
        <authorList>
            <consortium name="The Broad Institute Genomics Platform"/>
            <consortium name="The Broad Institute Genome Sequencing Center for Infectious Disease"/>
            <person name="Wu L."/>
            <person name="Ma J."/>
        </authorList>
    </citation>
    <scope>NUCLEOTIDE SEQUENCE [LARGE SCALE GENOMIC DNA]</scope>
    <source>
        <strain evidence="8">JCM 17664</strain>
    </source>
</reference>
<dbReference type="GO" id="GO:0008168">
    <property type="term" value="F:methyltransferase activity"/>
    <property type="evidence" value="ECO:0007669"/>
    <property type="project" value="UniProtKB-KW"/>
</dbReference>
<evidence type="ECO:0000256" key="5">
    <source>
        <dbReference type="ARBA" id="ARBA00022691"/>
    </source>
</evidence>
<dbReference type="RefSeq" id="WP_344975944.1">
    <property type="nucleotide sequence ID" value="NZ_BAABFN010000001.1"/>
</dbReference>
<feature type="domain" description="Tetrapyrrole methylase" evidence="6">
    <location>
        <begin position="70"/>
        <end position="214"/>
    </location>
</feature>
<dbReference type="InterPro" id="IPR014777">
    <property type="entry name" value="4pyrrole_Mease_sub1"/>
</dbReference>
<name>A0ABP8FI51_9BACT</name>
<keyword evidence="5" id="KW-0949">S-adenosyl-L-methionine</keyword>